<protein>
    <submittedName>
        <fullName evidence="1">Uncharacterized protein</fullName>
    </submittedName>
</protein>
<sequence>MNFTDRINHAHDTLIDGTDPDGLDVRQALLLADRAATVANYATDTAAGWDQYALSIADAIEHLDAPLAAGWILAADIHPTPADVDRLAEPVQALVQRLADVLAAAATGDTDSPWRRLVWAQVAHRLDDARKDLP</sequence>
<name>A0A8J3Z2F7_9ACTN</name>
<dbReference type="RefSeq" id="WP_203994056.1">
    <property type="nucleotide sequence ID" value="NZ_BOPG01000023.1"/>
</dbReference>
<evidence type="ECO:0000313" key="2">
    <source>
        <dbReference type="Proteomes" id="UP000612585"/>
    </source>
</evidence>
<dbReference type="Proteomes" id="UP000612585">
    <property type="component" value="Unassembled WGS sequence"/>
</dbReference>
<organism evidence="1 2">
    <name type="scientific">Virgisporangium aurantiacum</name>
    <dbReference type="NCBI Taxonomy" id="175570"/>
    <lineage>
        <taxon>Bacteria</taxon>
        <taxon>Bacillati</taxon>
        <taxon>Actinomycetota</taxon>
        <taxon>Actinomycetes</taxon>
        <taxon>Micromonosporales</taxon>
        <taxon>Micromonosporaceae</taxon>
        <taxon>Virgisporangium</taxon>
    </lineage>
</organism>
<gene>
    <name evidence="1" type="ORF">Vau01_037070</name>
</gene>
<keyword evidence="2" id="KW-1185">Reference proteome</keyword>
<evidence type="ECO:0000313" key="1">
    <source>
        <dbReference type="EMBL" id="GIJ56191.1"/>
    </source>
</evidence>
<dbReference type="AlphaFoldDB" id="A0A8J3Z2F7"/>
<reference evidence="1" key="1">
    <citation type="submission" date="2021-01" db="EMBL/GenBank/DDBJ databases">
        <title>Whole genome shotgun sequence of Virgisporangium aurantiacum NBRC 16421.</title>
        <authorList>
            <person name="Komaki H."/>
            <person name="Tamura T."/>
        </authorList>
    </citation>
    <scope>NUCLEOTIDE SEQUENCE</scope>
    <source>
        <strain evidence="1">NBRC 16421</strain>
    </source>
</reference>
<accession>A0A8J3Z2F7</accession>
<dbReference type="EMBL" id="BOPG01000023">
    <property type="protein sequence ID" value="GIJ56191.1"/>
    <property type="molecule type" value="Genomic_DNA"/>
</dbReference>
<proteinExistence type="predicted"/>
<comment type="caution">
    <text evidence="1">The sequence shown here is derived from an EMBL/GenBank/DDBJ whole genome shotgun (WGS) entry which is preliminary data.</text>
</comment>